<feature type="compositionally biased region" description="Low complexity" evidence="1">
    <location>
        <begin position="49"/>
        <end position="58"/>
    </location>
</feature>
<protein>
    <submittedName>
        <fullName evidence="2">Uncharacterized protein</fullName>
    </submittedName>
</protein>
<feature type="region of interest" description="Disordered" evidence="1">
    <location>
        <begin position="13"/>
        <end position="112"/>
    </location>
</feature>
<organism evidence="2 3">
    <name type="scientific">Halorubrum miltondacostae</name>
    <dbReference type="NCBI Taxonomy" id="3076378"/>
    <lineage>
        <taxon>Archaea</taxon>
        <taxon>Methanobacteriati</taxon>
        <taxon>Methanobacteriota</taxon>
        <taxon>Stenosarchaea group</taxon>
        <taxon>Halobacteria</taxon>
        <taxon>Halobacteriales</taxon>
        <taxon>Haloferacaceae</taxon>
        <taxon>Halorubrum</taxon>
    </lineage>
</organism>
<name>A0ABD5M690_9EURY</name>
<dbReference type="EMBL" id="JBEDNY010000003">
    <property type="protein sequence ID" value="MEZ3164352.1"/>
    <property type="molecule type" value="Genomic_DNA"/>
</dbReference>
<dbReference type="Proteomes" id="UP001567572">
    <property type="component" value="Unassembled WGS sequence"/>
</dbReference>
<gene>
    <name evidence="2" type="ORF">ABNG04_10795</name>
</gene>
<evidence type="ECO:0000313" key="3">
    <source>
        <dbReference type="Proteomes" id="UP001567572"/>
    </source>
</evidence>
<feature type="compositionally biased region" description="Acidic residues" evidence="1">
    <location>
        <begin position="14"/>
        <end position="25"/>
    </location>
</feature>
<accession>A0ABD5M690</accession>
<sequence length="112" mass="11480">MGFIDAVRAWLFGADEDIDDADEPSGETGAGAETEPTDADASDADGPDGLDPSGVTETRTADATDDAVDALRDVRQSQGAGDDDEPTPAGDGEARPPDDDRTKPSDEGGTNR</sequence>
<evidence type="ECO:0000313" key="2">
    <source>
        <dbReference type="EMBL" id="MEZ3164352.1"/>
    </source>
</evidence>
<proteinExistence type="predicted"/>
<keyword evidence="3" id="KW-1185">Reference proteome</keyword>
<comment type="caution">
    <text evidence="2">The sequence shown here is derived from an EMBL/GenBank/DDBJ whole genome shotgun (WGS) entry which is preliminary data.</text>
</comment>
<feature type="compositionally biased region" description="Basic and acidic residues" evidence="1">
    <location>
        <begin position="92"/>
        <end position="106"/>
    </location>
</feature>
<dbReference type="RefSeq" id="WP_371162429.1">
    <property type="nucleotide sequence ID" value="NZ_JBEDNX010000009.1"/>
</dbReference>
<evidence type="ECO:0000256" key="1">
    <source>
        <dbReference type="SAM" id="MobiDB-lite"/>
    </source>
</evidence>
<reference evidence="2 3" key="1">
    <citation type="submission" date="2024-06" db="EMBL/GenBank/DDBJ databases">
        <title>Halorubrum miltondacostae sp. nov., a potential PHA producer isolated from an inland solar saltern in Rio Maior, Portugal.</title>
        <authorList>
            <person name="Albuquerque L."/>
            <person name="Viver T."/>
            <person name="Barroso C."/>
            <person name="Claudino R."/>
            <person name="Galvan M."/>
            <person name="Simoes G."/>
            <person name="Lobo Da Cunha A."/>
            <person name="Egas C."/>
        </authorList>
    </citation>
    <scope>NUCLEOTIDE SEQUENCE [LARGE SCALE GENOMIC DNA]</scope>
    <source>
        <strain evidence="2 3">RMP-11</strain>
    </source>
</reference>
<dbReference type="AlphaFoldDB" id="A0ABD5M690"/>
<feature type="compositionally biased region" description="Acidic residues" evidence="1">
    <location>
        <begin position="35"/>
        <end position="48"/>
    </location>
</feature>